<evidence type="ECO:0000256" key="4">
    <source>
        <dbReference type="ARBA" id="ARBA00023004"/>
    </source>
</evidence>
<dbReference type="PROSITE" id="PS00197">
    <property type="entry name" value="2FE2S_FER_1"/>
    <property type="match status" value="1"/>
</dbReference>
<feature type="domain" description="2Fe-2S ferredoxin-type" evidence="6">
    <location>
        <begin position="4"/>
        <end position="80"/>
    </location>
</feature>
<dbReference type="CDD" id="cd00207">
    <property type="entry name" value="fer2"/>
    <property type="match status" value="1"/>
</dbReference>
<dbReference type="RefSeq" id="WP_151176917.1">
    <property type="nucleotide sequence ID" value="NZ_CP042906.1"/>
</dbReference>
<gene>
    <name evidence="7" type="ORF">FRZ44_18720</name>
</gene>
<accession>A0A5J6MHH9</accession>
<organism evidence="7 8">
    <name type="scientific">Hypericibacter terrae</name>
    <dbReference type="NCBI Taxonomy" id="2602015"/>
    <lineage>
        <taxon>Bacteria</taxon>
        <taxon>Pseudomonadati</taxon>
        <taxon>Pseudomonadota</taxon>
        <taxon>Alphaproteobacteria</taxon>
        <taxon>Rhodospirillales</taxon>
        <taxon>Dongiaceae</taxon>
        <taxon>Hypericibacter</taxon>
    </lineage>
</organism>
<keyword evidence="3" id="KW-0560">Oxidoreductase</keyword>
<dbReference type="OrthoDB" id="7375656at2"/>
<evidence type="ECO:0000256" key="5">
    <source>
        <dbReference type="ARBA" id="ARBA00023014"/>
    </source>
</evidence>
<proteinExistence type="predicted"/>
<dbReference type="Gene3D" id="3.10.20.30">
    <property type="match status" value="1"/>
</dbReference>
<dbReference type="PANTHER" id="PTHR44379">
    <property type="entry name" value="OXIDOREDUCTASE WITH IRON-SULFUR SUBUNIT"/>
    <property type="match status" value="1"/>
</dbReference>
<dbReference type="PROSITE" id="PS51085">
    <property type="entry name" value="2FE2S_FER_2"/>
    <property type="match status" value="1"/>
</dbReference>
<reference evidence="7 8" key="1">
    <citation type="submission" date="2019-08" db="EMBL/GenBank/DDBJ databases">
        <title>Hyperibacter terrae gen. nov., sp. nov. and Hyperibacter viscosus sp. nov., two new members in the family Rhodospirillaceae isolated from the rhizosphere of Hypericum perforatum.</title>
        <authorList>
            <person name="Noviana Z."/>
        </authorList>
    </citation>
    <scope>NUCLEOTIDE SEQUENCE [LARGE SCALE GENOMIC DNA]</scope>
    <source>
        <strain evidence="7 8">R5913</strain>
    </source>
</reference>
<dbReference type="Gene3D" id="1.10.150.120">
    <property type="entry name" value="[2Fe-2S]-binding domain"/>
    <property type="match status" value="1"/>
</dbReference>
<dbReference type="Proteomes" id="UP000326202">
    <property type="component" value="Chromosome"/>
</dbReference>
<keyword evidence="2" id="KW-0479">Metal-binding</keyword>
<evidence type="ECO:0000313" key="7">
    <source>
        <dbReference type="EMBL" id="QEX16577.1"/>
    </source>
</evidence>
<dbReference type="KEGG" id="htq:FRZ44_18720"/>
<evidence type="ECO:0000259" key="6">
    <source>
        <dbReference type="PROSITE" id="PS51085"/>
    </source>
</evidence>
<sequence>MTDIAVTLKVNGRDRTCLVPADETLLETLRVRLGLTGAKRGCNQGVCGACTVLIEGQPVRGCLSLSANCDGSAVTTIEGLAKGRALAPIQRAFADAGAVQCGFCSAGMMLAATALVAEHPKATVDEIRAGLAGNLCRCSGYRKIVEAVLSVVTEGAP</sequence>
<dbReference type="EMBL" id="CP042906">
    <property type="protein sequence ID" value="QEX16577.1"/>
    <property type="molecule type" value="Genomic_DNA"/>
</dbReference>
<keyword evidence="8" id="KW-1185">Reference proteome</keyword>
<dbReference type="SUPFAM" id="SSF54292">
    <property type="entry name" value="2Fe-2S ferredoxin-like"/>
    <property type="match status" value="1"/>
</dbReference>
<dbReference type="PANTHER" id="PTHR44379:SF8">
    <property type="entry name" value="XANTHINE DEHYDROGENASE IRON-SULFUR-BINDING SUBUNIT XDHC-RELATED"/>
    <property type="match status" value="1"/>
</dbReference>
<protein>
    <submittedName>
        <fullName evidence="7">(2Fe-2S)-binding protein</fullName>
    </submittedName>
</protein>
<dbReference type="GO" id="GO:0051537">
    <property type="term" value="F:2 iron, 2 sulfur cluster binding"/>
    <property type="evidence" value="ECO:0007669"/>
    <property type="project" value="UniProtKB-KW"/>
</dbReference>
<keyword evidence="4" id="KW-0408">Iron</keyword>
<dbReference type="GO" id="GO:0016491">
    <property type="term" value="F:oxidoreductase activity"/>
    <property type="evidence" value="ECO:0007669"/>
    <property type="project" value="UniProtKB-KW"/>
</dbReference>
<evidence type="ECO:0000256" key="3">
    <source>
        <dbReference type="ARBA" id="ARBA00023002"/>
    </source>
</evidence>
<keyword evidence="5" id="KW-0411">Iron-sulfur</keyword>
<name>A0A5J6MHH9_9PROT</name>
<dbReference type="InterPro" id="IPR001041">
    <property type="entry name" value="2Fe-2S_ferredoxin-type"/>
</dbReference>
<dbReference type="InterPro" id="IPR012675">
    <property type="entry name" value="Beta-grasp_dom_sf"/>
</dbReference>
<evidence type="ECO:0000256" key="1">
    <source>
        <dbReference type="ARBA" id="ARBA00022714"/>
    </source>
</evidence>
<dbReference type="GO" id="GO:0046872">
    <property type="term" value="F:metal ion binding"/>
    <property type="evidence" value="ECO:0007669"/>
    <property type="project" value="UniProtKB-KW"/>
</dbReference>
<dbReference type="InterPro" id="IPR002888">
    <property type="entry name" value="2Fe-2S-bd"/>
</dbReference>
<dbReference type="Pfam" id="PF00111">
    <property type="entry name" value="Fer2"/>
    <property type="match status" value="1"/>
</dbReference>
<dbReference type="InterPro" id="IPR036884">
    <property type="entry name" value="2Fe-2S-bd_dom_sf"/>
</dbReference>
<evidence type="ECO:0000313" key="8">
    <source>
        <dbReference type="Proteomes" id="UP000326202"/>
    </source>
</evidence>
<keyword evidence="1" id="KW-0001">2Fe-2S</keyword>
<dbReference type="AlphaFoldDB" id="A0A5J6MHH9"/>
<dbReference type="Pfam" id="PF01799">
    <property type="entry name" value="Fer2_2"/>
    <property type="match status" value="1"/>
</dbReference>
<evidence type="ECO:0000256" key="2">
    <source>
        <dbReference type="ARBA" id="ARBA00022723"/>
    </source>
</evidence>
<dbReference type="SUPFAM" id="SSF47741">
    <property type="entry name" value="CO dehydrogenase ISP C-domain like"/>
    <property type="match status" value="1"/>
</dbReference>
<dbReference type="InterPro" id="IPR006058">
    <property type="entry name" value="2Fe2S_fd_BS"/>
</dbReference>
<dbReference type="InterPro" id="IPR051452">
    <property type="entry name" value="Diverse_Oxidoreductases"/>
</dbReference>
<dbReference type="InterPro" id="IPR036010">
    <property type="entry name" value="2Fe-2S_ferredoxin-like_sf"/>
</dbReference>